<name>A0A7S3CCM1_9CHLO</name>
<reference evidence="3" key="1">
    <citation type="submission" date="2021-01" db="EMBL/GenBank/DDBJ databases">
        <authorList>
            <person name="Corre E."/>
            <person name="Pelletier E."/>
            <person name="Niang G."/>
            <person name="Scheremetjew M."/>
            <person name="Finn R."/>
            <person name="Kale V."/>
            <person name="Holt S."/>
            <person name="Cochrane G."/>
            <person name="Meng A."/>
            <person name="Brown T."/>
            <person name="Cohen L."/>
        </authorList>
    </citation>
    <scope>NUCLEOTIDE SEQUENCE</scope>
    <source>
        <strain evidence="3">RCC1871</strain>
    </source>
</reference>
<organism evidence="3">
    <name type="scientific">Chloropicon roscoffensis</name>
    <dbReference type="NCBI Taxonomy" id="1461544"/>
    <lineage>
        <taxon>Eukaryota</taxon>
        <taxon>Viridiplantae</taxon>
        <taxon>Chlorophyta</taxon>
        <taxon>Chloropicophyceae</taxon>
        <taxon>Chloropicales</taxon>
        <taxon>Chloropicaceae</taxon>
        <taxon>Chloropicon</taxon>
    </lineage>
</organism>
<keyword evidence="4" id="KW-0413">Isomerase</keyword>
<dbReference type="Proteomes" id="UP001472866">
    <property type="component" value="Chromosome 17"/>
</dbReference>
<evidence type="ECO:0000259" key="2">
    <source>
        <dbReference type="PROSITE" id="PS50072"/>
    </source>
</evidence>
<protein>
    <submittedName>
        <fullName evidence="4">Peptidyl-prolyl cis-trans isomerase</fullName>
    </submittedName>
</protein>
<feature type="domain" description="PPIase cyclophilin-type" evidence="2">
    <location>
        <begin position="95"/>
        <end position="338"/>
    </location>
</feature>
<evidence type="ECO:0000313" key="3">
    <source>
        <dbReference type="EMBL" id="CAE0192539.1"/>
    </source>
</evidence>
<dbReference type="SUPFAM" id="SSF50891">
    <property type="entry name" value="Cyclophilin-like"/>
    <property type="match status" value="1"/>
</dbReference>
<gene>
    <name evidence="3" type="ORF">CROS1456_LOCUS5629</name>
    <name evidence="4" type="ORF">HKI87_17g85780</name>
</gene>
<proteinExistence type="predicted"/>
<evidence type="ECO:0000256" key="1">
    <source>
        <dbReference type="SAM" id="MobiDB-lite"/>
    </source>
</evidence>
<sequence length="339" mass="35836">MTPQMAHRARSPGGRCPATPWRQPCRPCAPSRRARCEATTTLSRREAAGGTLLLTLLLGGSGRAGADEEEGEAQAGEGAEPTVAPSLPRRPTRVYLDVEVDGEPLGRVVVALEREGTPEGTKRFLELATGDLGACMQLPNPLVANSLIDFIEPGQVLKTSGPTTTRLKATMLRCEEAAERAGAGTVREALERELKSQGEGHAAGEFLLSIKVRQDPGEVEAPTGKLVSRNGKLEVVADSPRAELMPLPPSGTAFAITLPGAQPALLEKLDATNLIVGSVPDEESRDVLRRIASLPINRNNSDNAFFKAGKSAGDGRAKVAERGFNRPFSTIRIVGSGAI</sequence>
<reference evidence="4 5" key="2">
    <citation type="submission" date="2024-03" db="EMBL/GenBank/DDBJ databases">
        <title>Complete genome sequence of the green alga Chloropicon roscoffensis RCC1871.</title>
        <authorList>
            <person name="Lemieux C."/>
            <person name="Pombert J.-F."/>
            <person name="Otis C."/>
            <person name="Turmel M."/>
        </authorList>
    </citation>
    <scope>NUCLEOTIDE SEQUENCE [LARGE SCALE GENOMIC DNA]</scope>
    <source>
        <strain evidence="4 5">RCC1871</strain>
    </source>
</reference>
<dbReference type="GO" id="GO:0009507">
    <property type="term" value="C:chloroplast"/>
    <property type="evidence" value="ECO:0007669"/>
    <property type="project" value="TreeGrafter"/>
</dbReference>
<dbReference type="EMBL" id="CP151517">
    <property type="protein sequence ID" value="WZN67006.1"/>
    <property type="molecule type" value="Genomic_DNA"/>
</dbReference>
<dbReference type="PANTHER" id="PTHR47724:SF1">
    <property type="entry name" value="PEPTIDYL-PROLYL CIS-TRANS ISOMERASE CYP26-2, CHLOROPLASTIC"/>
    <property type="match status" value="1"/>
</dbReference>
<evidence type="ECO:0000313" key="5">
    <source>
        <dbReference type="Proteomes" id="UP001472866"/>
    </source>
</evidence>
<dbReference type="InterPro" id="IPR044185">
    <property type="entry name" value="CYP26-2-like"/>
</dbReference>
<evidence type="ECO:0000313" key="4">
    <source>
        <dbReference type="EMBL" id="WZN67006.1"/>
    </source>
</evidence>
<dbReference type="AlphaFoldDB" id="A0A7S3CCM1"/>
<dbReference type="EMBL" id="HBHZ01007280">
    <property type="protein sequence ID" value="CAE0192539.1"/>
    <property type="molecule type" value="Transcribed_RNA"/>
</dbReference>
<dbReference type="PROSITE" id="PS50072">
    <property type="entry name" value="CSA_PPIASE_2"/>
    <property type="match status" value="1"/>
</dbReference>
<dbReference type="InterPro" id="IPR002130">
    <property type="entry name" value="Cyclophilin-type_PPIase_dom"/>
</dbReference>
<dbReference type="PANTHER" id="PTHR47724">
    <property type="entry name" value="PEPTIDYL-PROLYL CIS-TRANS ISOMERASE CYP26-2, CHLOROPLASTIC"/>
    <property type="match status" value="1"/>
</dbReference>
<feature type="region of interest" description="Disordered" evidence="1">
    <location>
        <begin position="63"/>
        <end position="90"/>
    </location>
</feature>
<feature type="region of interest" description="Disordered" evidence="1">
    <location>
        <begin position="1"/>
        <end position="30"/>
    </location>
</feature>
<dbReference type="Gene3D" id="2.40.100.10">
    <property type="entry name" value="Cyclophilin-like"/>
    <property type="match status" value="1"/>
</dbReference>
<dbReference type="InterPro" id="IPR029000">
    <property type="entry name" value="Cyclophilin-like_dom_sf"/>
</dbReference>
<keyword evidence="5" id="KW-1185">Reference proteome</keyword>
<accession>A0A7S3CCM1</accession>
<dbReference type="GO" id="GO:0003755">
    <property type="term" value="F:peptidyl-prolyl cis-trans isomerase activity"/>
    <property type="evidence" value="ECO:0007669"/>
    <property type="project" value="InterPro"/>
</dbReference>